<keyword evidence="2" id="KW-1185">Reference proteome</keyword>
<dbReference type="Proteomes" id="UP001152607">
    <property type="component" value="Unassembled WGS sequence"/>
</dbReference>
<reference evidence="1" key="1">
    <citation type="submission" date="2023-01" db="EMBL/GenBank/DDBJ databases">
        <authorList>
            <person name="Van Ghelder C."/>
            <person name="Rancurel C."/>
        </authorList>
    </citation>
    <scope>NUCLEOTIDE SEQUENCE</scope>
    <source>
        <strain evidence="1">CNCM I-4278</strain>
    </source>
</reference>
<evidence type="ECO:0000313" key="2">
    <source>
        <dbReference type="Proteomes" id="UP001152607"/>
    </source>
</evidence>
<organism evidence="1 2">
    <name type="scientific">Periconia digitata</name>
    <dbReference type="NCBI Taxonomy" id="1303443"/>
    <lineage>
        <taxon>Eukaryota</taxon>
        <taxon>Fungi</taxon>
        <taxon>Dikarya</taxon>
        <taxon>Ascomycota</taxon>
        <taxon>Pezizomycotina</taxon>
        <taxon>Dothideomycetes</taxon>
        <taxon>Pleosporomycetidae</taxon>
        <taxon>Pleosporales</taxon>
        <taxon>Massarineae</taxon>
        <taxon>Periconiaceae</taxon>
        <taxon>Periconia</taxon>
    </lineage>
</organism>
<gene>
    <name evidence="1" type="ORF">PDIGIT_LOCUS7877</name>
</gene>
<accession>A0A9W4UE88</accession>
<sequence>MPATLSPSPPLPSACPRPGLPCSDPISRFVWNYPKTLSPLFRVITLIFCLSMYATIPAKGH</sequence>
<proteinExistence type="predicted"/>
<protein>
    <submittedName>
        <fullName evidence="1">Uncharacterized protein</fullName>
    </submittedName>
</protein>
<dbReference type="EMBL" id="CAOQHR010000005">
    <property type="protein sequence ID" value="CAI6334808.1"/>
    <property type="molecule type" value="Genomic_DNA"/>
</dbReference>
<name>A0A9W4UE88_9PLEO</name>
<evidence type="ECO:0000313" key="1">
    <source>
        <dbReference type="EMBL" id="CAI6334808.1"/>
    </source>
</evidence>
<dbReference type="AlphaFoldDB" id="A0A9W4UE88"/>
<comment type="caution">
    <text evidence="1">The sequence shown here is derived from an EMBL/GenBank/DDBJ whole genome shotgun (WGS) entry which is preliminary data.</text>
</comment>